<feature type="region of interest" description="Disordered" evidence="1">
    <location>
        <begin position="29"/>
        <end position="49"/>
    </location>
</feature>
<organism evidence="2">
    <name type="scientific">marine sediment metagenome</name>
    <dbReference type="NCBI Taxonomy" id="412755"/>
    <lineage>
        <taxon>unclassified sequences</taxon>
        <taxon>metagenomes</taxon>
        <taxon>ecological metagenomes</taxon>
    </lineage>
</organism>
<evidence type="ECO:0000256" key="1">
    <source>
        <dbReference type="SAM" id="MobiDB-lite"/>
    </source>
</evidence>
<accession>A0A0F9GYB5</accession>
<dbReference type="PROSITE" id="PS51257">
    <property type="entry name" value="PROKAR_LIPOPROTEIN"/>
    <property type="match status" value="1"/>
</dbReference>
<sequence>MRNAMTAILKVTALALLALALVAFISACGSSSGDDSATGNGGSGVGEHV</sequence>
<feature type="compositionally biased region" description="Gly residues" evidence="1">
    <location>
        <begin position="39"/>
        <end position="49"/>
    </location>
</feature>
<feature type="compositionally biased region" description="Low complexity" evidence="1">
    <location>
        <begin position="29"/>
        <end position="38"/>
    </location>
</feature>
<gene>
    <name evidence="2" type="ORF">LCGC14_2065990</name>
</gene>
<comment type="caution">
    <text evidence="2">The sequence shown here is derived from an EMBL/GenBank/DDBJ whole genome shotgun (WGS) entry which is preliminary data.</text>
</comment>
<feature type="non-terminal residue" evidence="2">
    <location>
        <position position="49"/>
    </location>
</feature>
<proteinExistence type="predicted"/>
<dbReference type="EMBL" id="LAZR01024691">
    <property type="protein sequence ID" value="KKL74330.1"/>
    <property type="molecule type" value="Genomic_DNA"/>
</dbReference>
<reference evidence="2" key="1">
    <citation type="journal article" date="2015" name="Nature">
        <title>Complex archaea that bridge the gap between prokaryotes and eukaryotes.</title>
        <authorList>
            <person name="Spang A."/>
            <person name="Saw J.H."/>
            <person name="Jorgensen S.L."/>
            <person name="Zaremba-Niedzwiedzka K."/>
            <person name="Martijn J."/>
            <person name="Lind A.E."/>
            <person name="van Eijk R."/>
            <person name="Schleper C."/>
            <person name="Guy L."/>
            <person name="Ettema T.J."/>
        </authorList>
    </citation>
    <scope>NUCLEOTIDE SEQUENCE</scope>
</reference>
<dbReference type="AlphaFoldDB" id="A0A0F9GYB5"/>
<name>A0A0F9GYB5_9ZZZZ</name>
<evidence type="ECO:0000313" key="2">
    <source>
        <dbReference type="EMBL" id="KKL74330.1"/>
    </source>
</evidence>
<protein>
    <submittedName>
        <fullName evidence="2">Uncharacterized protein</fullName>
    </submittedName>
</protein>